<keyword evidence="1" id="KW-1133">Transmembrane helix</keyword>
<feature type="signal peptide" evidence="2">
    <location>
        <begin position="1"/>
        <end position="18"/>
    </location>
</feature>
<evidence type="ECO:0000313" key="3">
    <source>
        <dbReference type="EMBL" id="KAK1743280.1"/>
    </source>
</evidence>
<evidence type="ECO:0000256" key="1">
    <source>
        <dbReference type="SAM" id="Phobius"/>
    </source>
</evidence>
<evidence type="ECO:0000313" key="4">
    <source>
        <dbReference type="Proteomes" id="UP001224775"/>
    </source>
</evidence>
<keyword evidence="1" id="KW-0812">Transmembrane</keyword>
<dbReference type="Proteomes" id="UP001224775">
    <property type="component" value="Unassembled WGS sequence"/>
</dbReference>
<keyword evidence="4" id="KW-1185">Reference proteome</keyword>
<name>A0AAD9DEY5_9STRA</name>
<accession>A0AAD9DEY5</accession>
<dbReference type="GO" id="GO:0016020">
    <property type="term" value="C:membrane"/>
    <property type="evidence" value="ECO:0007669"/>
    <property type="project" value="TreeGrafter"/>
</dbReference>
<dbReference type="Pfam" id="PF06966">
    <property type="entry name" value="DUF1295"/>
    <property type="match status" value="1"/>
</dbReference>
<comment type="caution">
    <text evidence="3">The sequence shown here is derived from an EMBL/GenBank/DDBJ whole genome shotgun (WGS) entry which is preliminary data.</text>
</comment>
<feature type="transmembrane region" description="Helical" evidence="1">
    <location>
        <begin position="182"/>
        <end position="202"/>
    </location>
</feature>
<proteinExistence type="predicted"/>
<dbReference type="PANTHER" id="PTHR32251">
    <property type="entry name" value="3-OXO-5-ALPHA-STEROID 4-DEHYDROGENASE"/>
    <property type="match status" value="1"/>
</dbReference>
<reference evidence="3" key="1">
    <citation type="submission" date="2023-06" db="EMBL/GenBank/DDBJ databases">
        <title>Survivors Of The Sea: Transcriptome response of Skeletonema marinoi to long-term dormancy.</title>
        <authorList>
            <person name="Pinder M.I.M."/>
            <person name="Kourtchenko O."/>
            <person name="Robertson E.K."/>
            <person name="Larsson T."/>
            <person name="Maumus F."/>
            <person name="Osuna-Cruz C.M."/>
            <person name="Vancaester E."/>
            <person name="Stenow R."/>
            <person name="Vandepoele K."/>
            <person name="Ploug H."/>
            <person name="Bruchert V."/>
            <person name="Godhe A."/>
            <person name="Topel M."/>
        </authorList>
    </citation>
    <scope>NUCLEOTIDE SEQUENCE</scope>
    <source>
        <strain evidence="3">R05AC</strain>
    </source>
</reference>
<evidence type="ECO:0000256" key="2">
    <source>
        <dbReference type="SAM" id="SignalP"/>
    </source>
</evidence>
<dbReference type="EMBL" id="JATAAI010000009">
    <property type="protein sequence ID" value="KAK1743280.1"/>
    <property type="molecule type" value="Genomic_DNA"/>
</dbReference>
<feature type="chain" id="PRO_5042060120" evidence="2">
    <location>
        <begin position="19"/>
        <end position="342"/>
    </location>
</feature>
<protein>
    <submittedName>
        <fullName evidence="3">DUF1295 domain-containing protein</fullName>
    </submittedName>
</protein>
<keyword evidence="2" id="KW-0732">Signal</keyword>
<feature type="transmembrane region" description="Helical" evidence="1">
    <location>
        <begin position="266"/>
        <end position="282"/>
    </location>
</feature>
<feature type="transmembrane region" description="Helical" evidence="1">
    <location>
        <begin position="288"/>
        <end position="307"/>
    </location>
</feature>
<dbReference type="AlphaFoldDB" id="A0AAD9DEY5"/>
<organism evidence="3 4">
    <name type="scientific">Skeletonema marinoi</name>
    <dbReference type="NCBI Taxonomy" id="267567"/>
    <lineage>
        <taxon>Eukaryota</taxon>
        <taxon>Sar</taxon>
        <taxon>Stramenopiles</taxon>
        <taxon>Ochrophyta</taxon>
        <taxon>Bacillariophyta</taxon>
        <taxon>Coscinodiscophyceae</taxon>
        <taxon>Thalassiosirophycidae</taxon>
        <taxon>Thalassiosirales</taxon>
        <taxon>Skeletonemataceae</taxon>
        <taxon>Skeletonema</taxon>
        <taxon>Skeletonema marinoi-dohrnii complex</taxon>
    </lineage>
</organism>
<dbReference type="Gene3D" id="1.20.120.1630">
    <property type="match status" value="1"/>
</dbReference>
<keyword evidence="1" id="KW-0472">Membrane</keyword>
<feature type="transmembrane region" description="Helical" evidence="1">
    <location>
        <begin position="214"/>
        <end position="232"/>
    </location>
</feature>
<dbReference type="PANTHER" id="PTHR32251:SF15">
    <property type="entry name" value="3-OXO-5-ALPHA-STEROID 4-DEHYDROGENASE (DUF1295)"/>
    <property type="match status" value="1"/>
</dbReference>
<gene>
    <name evidence="3" type="ORF">QTG54_005901</name>
</gene>
<feature type="transmembrane region" description="Helical" evidence="1">
    <location>
        <begin position="136"/>
        <end position="156"/>
    </location>
</feature>
<sequence>MKSTSLLASFVVLRGAASFAPTNYYHLHHTTIKQKRQQQLQTSLYIRGGGDSMSSSSLSSVLGPAADAVGSALVSGTPLRAVGGMWAVSSLVIVPLTFIRQGYSFSVGYGFSVAAMALTLLSSFDISLSTLTSSAPAILTATTVIYGLRLALFLLLREFSVDSKRKQIKSFDKTPRLKRTPLALSVSLLYAFMCSPALFALRGAVKAGSVWEKVQLVSTGVAFFGMILESVADQHKYEAKRKSKETEDKFVGPSSWSYKLVRHPNYLGEILFWVGLFGAGSVSFGKSIVAWLCGSLGLAAILSIMLGSSGRLDAKQQEKYGGQPKYEEWKDAVKYSVIPFFK</sequence>
<dbReference type="PROSITE" id="PS50244">
    <property type="entry name" value="S5A_REDUCTASE"/>
    <property type="match status" value="1"/>
</dbReference>
<dbReference type="InterPro" id="IPR010721">
    <property type="entry name" value="UstE-like"/>
</dbReference>
<feature type="transmembrane region" description="Helical" evidence="1">
    <location>
        <begin position="106"/>
        <end position="124"/>
    </location>
</feature>